<evidence type="ECO:0000256" key="3">
    <source>
        <dbReference type="ARBA" id="ARBA00022679"/>
    </source>
</evidence>
<evidence type="ECO:0000313" key="5">
    <source>
        <dbReference type="EMBL" id="QAV20782.1"/>
    </source>
</evidence>
<dbReference type="Proteomes" id="UP000288943">
    <property type="component" value="Chromosome"/>
</dbReference>
<dbReference type="GO" id="GO:0016757">
    <property type="term" value="F:glycosyltransferase activity"/>
    <property type="evidence" value="ECO:0007669"/>
    <property type="project" value="UniProtKB-KW"/>
</dbReference>
<dbReference type="EMBL" id="CP026520">
    <property type="protein sequence ID" value="QAV20782.1"/>
    <property type="molecule type" value="Genomic_DNA"/>
</dbReference>
<evidence type="ECO:0000256" key="1">
    <source>
        <dbReference type="ARBA" id="ARBA00009481"/>
    </source>
</evidence>
<keyword evidence="2" id="KW-0328">Glycosyltransferase</keyword>
<accession>A0A410X2D8</accession>
<dbReference type="Pfam" id="PF13692">
    <property type="entry name" value="Glyco_trans_1_4"/>
    <property type="match status" value="1"/>
</dbReference>
<name>A0A410X2D8_9BACL</name>
<comment type="similarity">
    <text evidence="1">Belongs to the glycosyltransferase group 1 family. Glycosyltransferase 4 subfamily.</text>
</comment>
<evidence type="ECO:0000256" key="2">
    <source>
        <dbReference type="ARBA" id="ARBA00022676"/>
    </source>
</evidence>
<feature type="region of interest" description="Disordered" evidence="4">
    <location>
        <begin position="468"/>
        <end position="560"/>
    </location>
</feature>
<keyword evidence="3" id="KW-0808">Transferase</keyword>
<evidence type="ECO:0000313" key="6">
    <source>
        <dbReference type="Proteomes" id="UP000288943"/>
    </source>
</evidence>
<reference evidence="5 6" key="1">
    <citation type="submission" date="2018-01" db="EMBL/GenBank/DDBJ databases">
        <title>The whole genome sequencing and assembly of Paenibacillus chitinolyticus KCCM 41400 strain.</title>
        <authorList>
            <person name="Kim J.-Y."/>
            <person name="Park M.-K."/>
            <person name="Lee Y.-J."/>
            <person name="Yi H."/>
            <person name="Bahn Y.-S."/>
            <person name="Kim J.F."/>
            <person name="Lee D.-W."/>
        </authorList>
    </citation>
    <scope>NUCLEOTIDE SEQUENCE [LARGE SCALE GENOMIC DNA]</scope>
    <source>
        <strain evidence="5 6">KCCM 41400</strain>
    </source>
</reference>
<dbReference type="KEGG" id="pchi:PC41400_25105"/>
<evidence type="ECO:0000256" key="4">
    <source>
        <dbReference type="SAM" id="MobiDB-lite"/>
    </source>
</evidence>
<sequence>MYPMNGRRIMLFSHLCSRQHITGAEKLLLFMARELKERHDCILVVPGEGVLSRQARAAGIYTLVVPFPLVWEMYTPHAGLAGQLDGLPAREPGALAKLLRVLGQYRPDLVISNTCVNVLPPVAAKALGIPVLWMIAEKMTDTAFTPVSAEFIHRHADLVAGISEATLAPFGVREAESQIVMYPSWHEETMGGGDWSVLRERRRAGFGIDSGEVLAGYIASDIYPLKGLDHFIGAALELCPAYPHVRYLIAGKPTDAGFYRHCRDLTVRSGYGGRFHWTAFKKEVASLYTAMDFVVVPSLTEEGFGMTALEGMMFGKPVIAFDSGGLREVLGHTGNARFLVPKGDTRTLAARMRELVEDPLLRMQTGVLNLSAVRSVFGIEAYRSRQEHLLARLENKLAARQNNPQPQVPPVLDGVPGPLVIVRGRRPGLYLLRDGIRHPVTGAQRQRLGAGVVKVPKALLDSRPVGTVLSFPDEAAPPPRPGAKLARRKSVRAARKRRPGAKLARRKSVRAARKRRPGAKLARRKSVRTARKRRPGAKLARRKSVRTARKRRPGAKQARR</sequence>
<dbReference type="PANTHER" id="PTHR12526">
    <property type="entry name" value="GLYCOSYLTRANSFERASE"/>
    <property type="match status" value="1"/>
</dbReference>
<proteinExistence type="inferred from homology"/>
<organism evidence="5 6">
    <name type="scientific">Paenibacillus chitinolyticus</name>
    <dbReference type="NCBI Taxonomy" id="79263"/>
    <lineage>
        <taxon>Bacteria</taxon>
        <taxon>Bacillati</taxon>
        <taxon>Bacillota</taxon>
        <taxon>Bacilli</taxon>
        <taxon>Bacillales</taxon>
        <taxon>Paenibacillaceae</taxon>
        <taxon>Paenibacillus</taxon>
    </lineage>
</organism>
<dbReference type="OrthoDB" id="2547319at2"/>
<dbReference type="AlphaFoldDB" id="A0A410X2D8"/>
<dbReference type="SUPFAM" id="SSF53756">
    <property type="entry name" value="UDP-Glycosyltransferase/glycogen phosphorylase"/>
    <property type="match status" value="1"/>
</dbReference>
<dbReference type="PANTHER" id="PTHR12526:SF640">
    <property type="entry name" value="COLANIC ACID BIOSYNTHESIS GLYCOSYLTRANSFERASE WCAL-RELATED"/>
    <property type="match status" value="1"/>
</dbReference>
<dbReference type="Gene3D" id="3.40.50.2000">
    <property type="entry name" value="Glycogen Phosphorylase B"/>
    <property type="match status" value="2"/>
</dbReference>
<gene>
    <name evidence="5" type="ORF">PC41400_25105</name>
</gene>
<dbReference type="CDD" id="cd03801">
    <property type="entry name" value="GT4_PimA-like"/>
    <property type="match status" value="1"/>
</dbReference>
<protein>
    <submittedName>
        <fullName evidence="5">Uncharacterized protein</fullName>
    </submittedName>
</protein>
<feature type="compositionally biased region" description="Basic residues" evidence="4">
    <location>
        <begin position="485"/>
        <end position="560"/>
    </location>
</feature>